<accession>A0A5N5QMP8</accession>
<dbReference type="EMBL" id="SSOP01000052">
    <property type="protein sequence ID" value="KAB5592843.1"/>
    <property type="molecule type" value="Genomic_DNA"/>
</dbReference>
<dbReference type="Proteomes" id="UP000383932">
    <property type="component" value="Unassembled WGS sequence"/>
</dbReference>
<evidence type="ECO:0000313" key="1">
    <source>
        <dbReference type="EMBL" id="KAB5592843.1"/>
    </source>
</evidence>
<reference evidence="1 2" key="1">
    <citation type="journal article" date="2019" name="Fungal Biol. Biotechnol.">
        <title>Draft genome sequence of fastidious pathogen Ceratobasidium theobromae, which causes vascular-streak dieback in Theobroma cacao.</title>
        <authorList>
            <person name="Ali S.S."/>
            <person name="Asman A."/>
            <person name="Shao J."/>
            <person name="Firmansyah A.P."/>
            <person name="Susilo A.W."/>
            <person name="Rosmana A."/>
            <person name="McMahon P."/>
            <person name="Junaid M."/>
            <person name="Guest D."/>
            <person name="Kheng T.Y."/>
            <person name="Meinhardt L.W."/>
            <person name="Bailey B.A."/>
        </authorList>
    </citation>
    <scope>NUCLEOTIDE SEQUENCE [LARGE SCALE GENOMIC DNA]</scope>
    <source>
        <strain evidence="1 2">CT2</strain>
    </source>
</reference>
<keyword evidence="2" id="KW-1185">Reference proteome</keyword>
<name>A0A5N5QMP8_9AGAM</name>
<evidence type="ECO:0000313" key="2">
    <source>
        <dbReference type="Proteomes" id="UP000383932"/>
    </source>
</evidence>
<gene>
    <name evidence="1" type="ORF">CTheo_3703</name>
</gene>
<sequence length="83" mass="9214">MATREQQGCGIIWLRKLCTLPRPFSTLANANGVLAHDTRKALDREAFHLTLDAGFRWYVQGGGSEARTRIQTPFLAPPIAVPH</sequence>
<proteinExistence type="predicted"/>
<dbReference type="AlphaFoldDB" id="A0A5N5QMP8"/>
<organism evidence="1 2">
    <name type="scientific">Ceratobasidium theobromae</name>
    <dbReference type="NCBI Taxonomy" id="1582974"/>
    <lineage>
        <taxon>Eukaryota</taxon>
        <taxon>Fungi</taxon>
        <taxon>Dikarya</taxon>
        <taxon>Basidiomycota</taxon>
        <taxon>Agaricomycotina</taxon>
        <taxon>Agaricomycetes</taxon>
        <taxon>Cantharellales</taxon>
        <taxon>Ceratobasidiaceae</taxon>
        <taxon>Ceratobasidium</taxon>
    </lineage>
</organism>
<protein>
    <submittedName>
        <fullName evidence="1">Uncharacterized protein</fullName>
    </submittedName>
</protein>
<comment type="caution">
    <text evidence="1">The sequence shown here is derived from an EMBL/GenBank/DDBJ whole genome shotgun (WGS) entry which is preliminary data.</text>
</comment>